<evidence type="ECO:0000313" key="2">
    <source>
        <dbReference type="Proteomes" id="UP000886786"/>
    </source>
</evidence>
<name>A0A9D0ZPZ9_9FIRM</name>
<dbReference type="SUPFAM" id="SSF56784">
    <property type="entry name" value="HAD-like"/>
    <property type="match status" value="1"/>
</dbReference>
<dbReference type="Proteomes" id="UP000886786">
    <property type="component" value="Unassembled WGS sequence"/>
</dbReference>
<dbReference type="Gene3D" id="3.40.50.1000">
    <property type="entry name" value="HAD superfamily/HAD-like"/>
    <property type="match status" value="1"/>
</dbReference>
<dbReference type="Pfam" id="PF13242">
    <property type="entry name" value="Hydrolase_like"/>
    <property type="match status" value="1"/>
</dbReference>
<dbReference type="InterPro" id="IPR023214">
    <property type="entry name" value="HAD_sf"/>
</dbReference>
<dbReference type="NCBIfam" id="TIGR01668">
    <property type="entry name" value="YqeG_hyp_ppase"/>
    <property type="match status" value="1"/>
</dbReference>
<comment type="caution">
    <text evidence="1">The sequence shown here is derived from an EMBL/GenBank/DDBJ whole genome shotgun (WGS) entry which is preliminary data.</text>
</comment>
<evidence type="ECO:0000313" key="1">
    <source>
        <dbReference type="EMBL" id="HIQ90306.1"/>
    </source>
</evidence>
<protein>
    <submittedName>
        <fullName evidence="1">YqeG family HAD IIIA-type phosphatase</fullName>
    </submittedName>
</protein>
<accession>A0A9D0ZPZ9</accession>
<dbReference type="EMBL" id="DVFV01000030">
    <property type="protein sequence ID" value="HIQ90306.1"/>
    <property type="molecule type" value="Genomic_DNA"/>
</dbReference>
<organism evidence="1 2">
    <name type="scientific">Candidatus Coprosoma intestinipullorum</name>
    <dbReference type="NCBI Taxonomy" id="2840752"/>
    <lineage>
        <taxon>Bacteria</taxon>
        <taxon>Bacillati</taxon>
        <taxon>Bacillota</taxon>
        <taxon>Bacillota incertae sedis</taxon>
        <taxon>Candidatus Coprosoma</taxon>
    </lineage>
</organism>
<dbReference type="InterPro" id="IPR006549">
    <property type="entry name" value="HAD-SF_hydro_IIIA"/>
</dbReference>
<dbReference type="InterPro" id="IPR036412">
    <property type="entry name" value="HAD-like_sf"/>
</dbReference>
<dbReference type="GO" id="GO:0008962">
    <property type="term" value="F:phosphatidylglycerophosphatase activity"/>
    <property type="evidence" value="ECO:0007669"/>
    <property type="project" value="InterPro"/>
</dbReference>
<sequence>MEEYMPDVYGKSIYTIDYTKLLSRGIKCLLFDLDNTIVPSHENVPPKKAKELFTGLKQKGFRVIIYTNSPMIRLRGFKDYFGVDGVSSAFKPFTYKLKRLLKKYNLTASEVAIIGDQLMTDVKVGNKVGITTVLIEPISKKDFVLTRINRRHERKVMKSLRDHDLFCKGRYYD</sequence>
<dbReference type="NCBIfam" id="TIGR01662">
    <property type="entry name" value="HAD-SF-IIIA"/>
    <property type="match status" value="1"/>
</dbReference>
<gene>
    <name evidence="1" type="ORF">IAB27_01565</name>
</gene>
<reference evidence="1" key="2">
    <citation type="journal article" date="2021" name="PeerJ">
        <title>Extensive microbial diversity within the chicken gut microbiome revealed by metagenomics and culture.</title>
        <authorList>
            <person name="Gilroy R."/>
            <person name="Ravi A."/>
            <person name="Getino M."/>
            <person name="Pursley I."/>
            <person name="Horton D.L."/>
            <person name="Alikhan N.F."/>
            <person name="Baker D."/>
            <person name="Gharbi K."/>
            <person name="Hall N."/>
            <person name="Watson M."/>
            <person name="Adriaenssens E.M."/>
            <person name="Foster-Nyarko E."/>
            <person name="Jarju S."/>
            <person name="Secka A."/>
            <person name="Antonio M."/>
            <person name="Oren A."/>
            <person name="Chaudhuri R.R."/>
            <person name="La Ragione R."/>
            <person name="Hildebrand F."/>
            <person name="Pallen M.J."/>
        </authorList>
    </citation>
    <scope>NUCLEOTIDE SEQUENCE</scope>
    <source>
        <strain evidence="1">CHK147-3167</strain>
    </source>
</reference>
<proteinExistence type="predicted"/>
<dbReference type="InterPro" id="IPR010021">
    <property type="entry name" value="PGPP1/Gep4"/>
</dbReference>
<dbReference type="AlphaFoldDB" id="A0A9D0ZPZ9"/>
<reference evidence="1" key="1">
    <citation type="submission" date="2020-10" db="EMBL/GenBank/DDBJ databases">
        <authorList>
            <person name="Gilroy R."/>
        </authorList>
    </citation>
    <scope>NUCLEOTIDE SEQUENCE</scope>
    <source>
        <strain evidence="1">CHK147-3167</strain>
    </source>
</reference>